<dbReference type="AlphaFoldDB" id="A0A239CSN1"/>
<protein>
    <submittedName>
        <fullName evidence="1">Uncharacterized protein</fullName>
    </submittedName>
</protein>
<proteinExistence type="predicted"/>
<name>A0A239CSN1_9FIRM</name>
<dbReference type="OrthoDB" id="2991503at2"/>
<keyword evidence="2" id="KW-1185">Reference proteome</keyword>
<accession>A0A239CSN1</accession>
<evidence type="ECO:0000313" key="1">
    <source>
        <dbReference type="EMBL" id="SNS23256.1"/>
    </source>
</evidence>
<dbReference type="EMBL" id="FZOJ01000006">
    <property type="protein sequence ID" value="SNS23256.1"/>
    <property type="molecule type" value="Genomic_DNA"/>
</dbReference>
<dbReference type="RefSeq" id="WP_089282380.1">
    <property type="nucleotide sequence ID" value="NZ_FZOJ01000006.1"/>
</dbReference>
<gene>
    <name evidence="1" type="ORF">SAMN05446037_1006137</name>
</gene>
<dbReference type="Proteomes" id="UP000198304">
    <property type="component" value="Unassembled WGS sequence"/>
</dbReference>
<evidence type="ECO:0000313" key="2">
    <source>
        <dbReference type="Proteomes" id="UP000198304"/>
    </source>
</evidence>
<sequence length="159" mass="18218">MKYKTIEEATKACVGEFNAIPYALIEKAYKNDIDSFYELTKPAIGDYVHVFSLNSEAEITGYDSDTGKYKVTTSDGSVSLVDEYAMEVYYDAWLPMWGWMWNPQSSLDEEWVVDNLQTVSDLGVRIYECDEVGILLGIDGAGYKHWIPLYKARGLRWHE</sequence>
<reference evidence="2" key="1">
    <citation type="submission" date="2017-06" db="EMBL/GenBank/DDBJ databases">
        <authorList>
            <person name="Varghese N."/>
            <person name="Submissions S."/>
        </authorList>
    </citation>
    <scope>NUCLEOTIDE SEQUENCE [LARGE SCALE GENOMIC DNA]</scope>
    <source>
        <strain evidence="2">SCA</strain>
    </source>
</reference>
<organism evidence="1 2">
    <name type="scientific">Anaerovirgula multivorans</name>
    <dbReference type="NCBI Taxonomy" id="312168"/>
    <lineage>
        <taxon>Bacteria</taxon>
        <taxon>Bacillati</taxon>
        <taxon>Bacillota</taxon>
        <taxon>Clostridia</taxon>
        <taxon>Peptostreptococcales</taxon>
        <taxon>Natronincolaceae</taxon>
        <taxon>Anaerovirgula</taxon>
    </lineage>
</organism>